<name>A0A1M3U034_ASPLC</name>
<feature type="region of interest" description="Disordered" evidence="1">
    <location>
        <begin position="1"/>
        <end position="39"/>
    </location>
</feature>
<proteinExistence type="predicted"/>
<protein>
    <submittedName>
        <fullName evidence="2">Uncharacterized protein</fullName>
    </submittedName>
</protein>
<evidence type="ECO:0000313" key="3">
    <source>
        <dbReference type="Proteomes" id="UP000184063"/>
    </source>
</evidence>
<dbReference type="EMBL" id="KV878236">
    <property type="protein sequence ID" value="OJZ92282.1"/>
    <property type="molecule type" value="Genomic_DNA"/>
</dbReference>
<reference evidence="3" key="1">
    <citation type="journal article" date="2017" name="Genome Biol.">
        <title>Comparative genomics reveals high biological diversity and specific adaptations in the industrially and medically important fungal genus Aspergillus.</title>
        <authorList>
            <person name="de Vries R.P."/>
            <person name="Riley R."/>
            <person name="Wiebenga A."/>
            <person name="Aguilar-Osorio G."/>
            <person name="Amillis S."/>
            <person name="Uchima C.A."/>
            <person name="Anderluh G."/>
            <person name="Asadollahi M."/>
            <person name="Askin M."/>
            <person name="Barry K."/>
            <person name="Battaglia E."/>
            <person name="Bayram O."/>
            <person name="Benocci T."/>
            <person name="Braus-Stromeyer S.A."/>
            <person name="Caldana C."/>
            <person name="Canovas D."/>
            <person name="Cerqueira G.C."/>
            <person name="Chen F."/>
            <person name="Chen W."/>
            <person name="Choi C."/>
            <person name="Clum A."/>
            <person name="Dos Santos R.A."/>
            <person name="Damasio A.R."/>
            <person name="Diallinas G."/>
            <person name="Emri T."/>
            <person name="Fekete E."/>
            <person name="Flipphi M."/>
            <person name="Freyberg S."/>
            <person name="Gallo A."/>
            <person name="Gournas C."/>
            <person name="Habgood R."/>
            <person name="Hainaut M."/>
            <person name="Harispe M.L."/>
            <person name="Henrissat B."/>
            <person name="Hilden K.S."/>
            <person name="Hope R."/>
            <person name="Hossain A."/>
            <person name="Karabika E."/>
            <person name="Karaffa L."/>
            <person name="Karanyi Z."/>
            <person name="Krasevec N."/>
            <person name="Kuo A."/>
            <person name="Kusch H."/>
            <person name="LaButti K."/>
            <person name="Lagendijk E.L."/>
            <person name="Lapidus A."/>
            <person name="Levasseur A."/>
            <person name="Lindquist E."/>
            <person name="Lipzen A."/>
            <person name="Logrieco A.F."/>
            <person name="MacCabe A."/>
            <person name="Maekelae M.R."/>
            <person name="Malavazi I."/>
            <person name="Melin P."/>
            <person name="Meyer V."/>
            <person name="Mielnichuk N."/>
            <person name="Miskei M."/>
            <person name="Molnar A.P."/>
            <person name="Mule G."/>
            <person name="Ngan C.Y."/>
            <person name="Orejas M."/>
            <person name="Orosz E."/>
            <person name="Ouedraogo J.P."/>
            <person name="Overkamp K.M."/>
            <person name="Park H.-S."/>
            <person name="Perrone G."/>
            <person name="Piumi F."/>
            <person name="Punt P.J."/>
            <person name="Ram A.F."/>
            <person name="Ramon A."/>
            <person name="Rauscher S."/>
            <person name="Record E."/>
            <person name="Riano-Pachon D.M."/>
            <person name="Robert V."/>
            <person name="Roehrig J."/>
            <person name="Ruller R."/>
            <person name="Salamov A."/>
            <person name="Salih N.S."/>
            <person name="Samson R.A."/>
            <person name="Sandor E."/>
            <person name="Sanguinetti M."/>
            <person name="Schuetze T."/>
            <person name="Sepcic K."/>
            <person name="Shelest E."/>
            <person name="Sherlock G."/>
            <person name="Sophianopoulou V."/>
            <person name="Squina F.M."/>
            <person name="Sun H."/>
            <person name="Susca A."/>
            <person name="Todd R.B."/>
            <person name="Tsang A."/>
            <person name="Unkles S.E."/>
            <person name="van de Wiele N."/>
            <person name="van Rossen-Uffink D."/>
            <person name="Oliveira J.V."/>
            <person name="Vesth T.C."/>
            <person name="Visser J."/>
            <person name="Yu J.-H."/>
            <person name="Zhou M."/>
            <person name="Andersen M.R."/>
            <person name="Archer D.B."/>
            <person name="Baker S.E."/>
            <person name="Benoit I."/>
            <person name="Brakhage A.A."/>
            <person name="Braus G.H."/>
            <person name="Fischer R."/>
            <person name="Frisvad J.C."/>
            <person name="Goldman G.H."/>
            <person name="Houbraken J."/>
            <person name="Oakley B."/>
            <person name="Pocsi I."/>
            <person name="Scazzocchio C."/>
            <person name="Seiboth B."/>
            <person name="vanKuyk P.A."/>
            <person name="Wortman J."/>
            <person name="Dyer P.S."/>
            <person name="Grigoriev I.V."/>
        </authorList>
    </citation>
    <scope>NUCLEOTIDE SEQUENCE [LARGE SCALE GENOMIC DNA]</scope>
    <source>
        <strain evidence="3">CBS 106.47</strain>
    </source>
</reference>
<evidence type="ECO:0000256" key="1">
    <source>
        <dbReference type="SAM" id="MobiDB-lite"/>
    </source>
</evidence>
<evidence type="ECO:0000313" key="2">
    <source>
        <dbReference type="EMBL" id="OJZ92282.1"/>
    </source>
</evidence>
<organism evidence="2 3">
    <name type="scientific">Aspergillus luchuensis (strain CBS 106.47)</name>
    <dbReference type="NCBI Taxonomy" id="1137211"/>
    <lineage>
        <taxon>Eukaryota</taxon>
        <taxon>Fungi</taxon>
        <taxon>Dikarya</taxon>
        <taxon>Ascomycota</taxon>
        <taxon>Pezizomycotina</taxon>
        <taxon>Eurotiomycetes</taxon>
        <taxon>Eurotiomycetidae</taxon>
        <taxon>Eurotiales</taxon>
        <taxon>Aspergillaceae</taxon>
        <taxon>Aspergillus</taxon>
        <taxon>Aspergillus subgen. Circumdati</taxon>
    </lineage>
</organism>
<accession>A0A1M3U034</accession>
<dbReference type="Proteomes" id="UP000184063">
    <property type="component" value="Unassembled WGS sequence"/>
</dbReference>
<gene>
    <name evidence="2" type="ORF">ASPFODRAFT_255121</name>
</gene>
<sequence>MFVAGSRTKSHMMEDVTSQWKGNKKRRRKGPVRSHGCVRVGSRPANHTFPVIFFLHSG</sequence>
<dbReference type="AlphaFoldDB" id="A0A1M3U034"/>
<feature type="compositionally biased region" description="Basic residues" evidence="1">
    <location>
        <begin position="22"/>
        <end position="32"/>
    </location>
</feature>
<dbReference type="VEuPathDB" id="FungiDB:ASPFODRAFT_255121"/>